<gene>
    <name evidence="7" type="ORF">HAND00432_LOCUS10622</name>
</gene>
<evidence type="ECO:0000259" key="6">
    <source>
        <dbReference type="PROSITE" id="PS50255"/>
    </source>
</evidence>
<proteinExistence type="inferred from homology"/>
<evidence type="ECO:0000256" key="5">
    <source>
        <dbReference type="SAM" id="MobiDB-lite"/>
    </source>
</evidence>
<dbReference type="InterPro" id="IPR050668">
    <property type="entry name" value="Cytochrome_b5"/>
</dbReference>
<dbReference type="Gene3D" id="3.10.120.10">
    <property type="entry name" value="Cytochrome b5-like heme/steroid binding domain"/>
    <property type="match status" value="1"/>
</dbReference>
<feature type="region of interest" description="Disordered" evidence="5">
    <location>
        <begin position="78"/>
        <end position="112"/>
    </location>
</feature>
<accession>A0A6U2CA45</accession>
<sequence>MASSPDTKAICDKLHRIAASEVEAGGGGCPVLAVVKRLYKEDEGAKAYIKDTLNTTVLELLQQIPSLRVEDGKISLRSPGDDADAAHVRPSDGAGDFTRSTKSKASDAGEAPAQARGVNGVYTMEEVRKHAHMKDAWIVVDGEVYDITPFVATHWGWSSAGKNSTIIAIMSALGGDCSRDFLDVHKGLADWKKILVQLKGFKIGRLAEGEVDEQHPQGEVTYKTWDELIEMGRMPALAVEEQVQRNQKWNEYLRNR</sequence>
<dbReference type="PANTHER" id="PTHR19359">
    <property type="entry name" value="CYTOCHROME B5"/>
    <property type="match status" value="1"/>
</dbReference>
<keyword evidence="1" id="KW-0349">Heme</keyword>
<dbReference type="Pfam" id="PF00173">
    <property type="entry name" value="Cyt-b5"/>
    <property type="match status" value="1"/>
</dbReference>
<dbReference type="PROSITE" id="PS50255">
    <property type="entry name" value="CYTOCHROME_B5_2"/>
    <property type="match status" value="1"/>
</dbReference>
<name>A0A6U2CA45_HEMAN</name>
<feature type="domain" description="Cytochrome b5 heme-binding" evidence="6">
    <location>
        <begin position="119"/>
        <end position="207"/>
    </location>
</feature>
<dbReference type="EMBL" id="HBFX01017570">
    <property type="protein sequence ID" value="CAD8956084.1"/>
    <property type="molecule type" value="Transcribed_RNA"/>
</dbReference>
<evidence type="ECO:0000256" key="1">
    <source>
        <dbReference type="ARBA" id="ARBA00022617"/>
    </source>
</evidence>
<evidence type="ECO:0000256" key="4">
    <source>
        <dbReference type="ARBA" id="ARBA00038168"/>
    </source>
</evidence>
<dbReference type="GO" id="GO:0016020">
    <property type="term" value="C:membrane"/>
    <property type="evidence" value="ECO:0007669"/>
    <property type="project" value="TreeGrafter"/>
</dbReference>
<protein>
    <recommendedName>
        <fullName evidence="6">Cytochrome b5 heme-binding domain-containing protein</fullName>
    </recommendedName>
</protein>
<dbReference type="InterPro" id="IPR001199">
    <property type="entry name" value="Cyt_B5-like_heme/steroid-bd"/>
</dbReference>
<evidence type="ECO:0000256" key="2">
    <source>
        <dbReference type="ARBA" id="ARBA00022723"/>
    </source>
</evidence>
<dbReference type="GO" id="GO:0046872">
    <property type="term" value="F:metal ion binding"/>
    <property type="evidence" value="ECO:0007669"/>
    <property type="project" value="UniProtKB-KW"/>
</dbReference>
<dbReference type="SMART" id="SM01117">
    <property type="entry name" value="Cyt-b5"/>
    <property type="match status" value="1"/>
</dbReference>
<organism evidence="7">
    <name type="scientific">Hemiselmis andersenii</name>
    <name type="common">Cryptophyte alga</name>
    <dbReference type="NCBI Taxonomy" id="464988"/>
    <lineage>
        <taxon>Eukaryota</taxon>
        <taxon>Cryptophyceae</taxon>
        <taxon>Cryptomonadales</taxon>
        <taxon>Hemiselmidaceae</taxon>
        <taxon>Hemiselmis</taxon>
    </lineage>
</organism>
<dbReference type="GO" id="GO:0020037">
    <property type="term" value="F:heme binding"/>
    <property type="evidence" value="ECO:0007669"/>
    <property type="project" value="TreeGrafter"/>
</dbReference>
<keyword evidence="3" id="KW-0408">Iron</keyword>
<comment type="similarity">
    <text evidence="4">Belongs to the cytochrome b5 family.</text>
</comment>
<dbReference type="SUPFAM" id="SSF55856">
    <property type="entry name" value="Cytochrome b5-like heme/steroid binding domain"/>
    <property type="match status" value="1"/>
</dbReference>
<dbReference type="InterPro" id="IPR036400">
    <property type="entry name" value="Cyt_B5-like_heme/steroid_sf"/>
</dbReference>
<evidence type="ECO:0000313" key="7">
    <source>
        <dbReference type="EMBL" id="CAD8956084.1"/>
    </source>
</evidence>
<dbReference type="AlphaFoldDB" id="A0A6U2CA45"/>
<evidence type="ECO:0000256" key="3">
    <source>
        <dbReference type="ARBA" id="ARBA00023004"/>
    </source>
</evidence>
<keyword evidence="2" id="KW-0479">Metal-binding</keyword>
<reference evidence="7" key="1">
    <citation type="submission" date="2021-01" db="EMBL/GenBank/DDBJ databases">
        <authorList>
            <person name="Corre E."/>
            <person name="Pelletier E."/>
            <person name="Niang G."/>
            <person name="Scheremetjew M."/>
            <person name="Finn R."/>
            <person name="Kale V."/>
            <person name="Holt S."/>
            <person name="Cochrane G."/>
            <person name="Meng A."/>
            <person name="Brown T."/>
            <person name="Cohen L."/>
        </authorList>
    </citation>
    <scope>NUCLEOTIDE SEQUENCE</scope>
    <source>
        <strain evidence="7">CCMP644</strain>
    </source>
</reference>